<dbReference type="InterPro" id="IPR036388">
    <property type="entry name" value="WH-like_DNA-bd_sf"/>
</dbReference>
<dbReference type="InterPro" id="IPR005158">
    <property type="entry name" value="BTAD"/>
</dbReference>
<evidence type="ECO:0000256" key="5">
    <source>
        <dbReference type="ARBA" id="ARBA00023163"/>
    </source>
</evidence>
<dbReference type="PANTHER" id="PTHR35807:SF1">
    <property type="entry name" value="TRANSCRIPTIONAL REGULATOR REDD"/>
    <property type="match status" value="1"/>
</dbReference>
<dbReference type="Pfam" id="PF13424">
    <property type="entry name" value="TPR_12"/>
    <property type="match status" value="1"/>
</dbReference>
<dbReference type="Gene3D" id="3.40.50.300">
    <property type="entry name" value="P-loop containing nucleotide triphosphate hydrolases"/>
    <property type="match status" value="1"/>
</dbReference>
<organism evidence="10 11">
    <name type="scientific">Streptomyces rubradiris</name>
    <name type="common">Streptomyces achromogenes subsp. rubradiris</name>
    <dbReference type="NCBI Taxonomy" id="285531"/>
    <lineage>
        <taxon>Bacteria</taxon>
        <taxon>Bacillati</taxon>
        <taxon>Actinomycetota</taxon>
        <taxon>Actinomycetes</taxon>
        <taxon>Kitasatosporales</taxon>
        <taxon>Streptomycetaceae</taxon>
        <taxon>Streptomyces</taxon>
    </lineage>
</organism>
<evidence type="ECO:0000259" key="8">
    <source>
        <dbReference type="SMART" id="SM00862"/>
    </source>
</evidence>
<dbReference type="InterPro" id="IPR016032">
    <property type="entry name" value="Sig_transdc_resp-reg_C-effctor"/>
</dbReference>
<dbReference type="InterPro" id="IPR001867">
    <property type="entry name" value="OmpR/PhoB-type_DNA-bd"/>
</dbReference>
<dbReference type="Gene3D" id="1.10.10.10">
    <property type="entry name" value="Winged helix-like DNA-binding domain superfamily/Winged helix DNA-binding domain"/>
    <property type="match status" value="1"/>
</dbReference>
<dbReference type="CDD" id="cd15831">
    <property type="entry name" value="BTAD"/>
    <property type="match status" value="1"/>
</dbReference>
<keyword evidence="3" id="KW-0805">Transcription regulation</keyword>
<dbReference type="InterPro" id="IPR019734">
    <property type="entry name" value="TPR_rpt"/>
</dbReference>
<keyword evidence="11" id="KW-1185">Reference proteome</keyword>
<protein>
    <submittedName>
        <fullName evidence="10">SARP family transcriptional regulator</fullName>
    </submittedName>
</protein>
<evidence type="ECO:0000256" key="2">
    <source>
        <dbReference type="ARBA" id="ARBA00023012"/>
    </source>
</evidence>
<keyword evidence="4" id="KW-0238">DNA-binding</keyword>
<dbReference type="InterPro" id="IPR011990">
    <property type="entry name" value="TPR-like_helical_dom_sf"/>
</dbReference>
<dbReference type="PRINTS" id="PR00364">
    <property type="entry name" value="DISEASERSIST"/>
</dbReference>
<dbReference type="InterPro" id="IPR027417">
    <property type="entry name" value="P-loop_NTPase"/>
</dbReference>
<evidence type="ECO:0000259" key="9">
    <source>
        <dbReference type="SMART" id="SM01043"/>
    </source>
</evidence>
<feature type="region of interest" description="Disordered" evidence="7">
    <location>
        <begin position="240"/>
        <end position="265"/>
    </location>
</feature>
<dbReference type="RefSeq" id="WP_229926641.1">
    <property type="nucleotide sequence ID" value="NZ_BNCB01000006.1"/>
</dbReference>
<evidence type="ECO:0000256" key="3">
    <source>
        <dbReference type="ARBA" id="ARBA00023015"/>
    </source>
</evidence>
<keyword evidence="6" id="KW-0802">TPR repeat</keyword>
<accession>A0ABQ3RJL5</accession>
<keyword evidence="2" id="KW-0902">Two-component regulatory system</keyword>
<dbReference type="Pfam" id="PF03704">
    <property type="entry name" value="BTAD"/>
    <property type="match status" value="1"/>
</dbReference>
<feature type="repeat" description="TPR" evidence="6">
    <location>
        <begin position="836"/>
        <end position="869"/>
    </location>
</feature>
<dbReference type="SMART" id="SM00862">
    <property type="entry name" value="Trans_reg_C"/>
    <property type="match status" value="1"/>
</dbReference>
<dbReference type="InterPro" id="IPR051677">
    <property type="entry name" value="AfsR-DnrI-RedD_regulator"/>
</dbReference>
<feature type="repeat" description="TPR" evidence="6">
    <location>
        <begin position="876"/>
        <end position="909"/>
    </location>
</feature>
<evidence type="ECO:0000313" key="10">
    <source>
        <dbReference type="EMBL" id="GHI56062.1"/>
    </source>
</evidence>
<dbReference type="SUPFAM" id="SSF48452">
    <property type="entry name" value="TPR-like"/>
    <property type="match status" value="3"/>
</dbReference>
<comment type="caution">
    <text evidence="10">The sequence shown here is derived from an EMBL/GenBank/DDBJ whole genome shotgun (WGS) entry which is preliminary data.</text>
</comment>
<name>A0ABQ3RJL5_STRRR</name>
<dbReference type="SMART" id="SM00028">
    <property type="entry name" value="TPR"/>
    <property type="match status" value="4"/>
</dbReference>
<proteinExistence type="inferred from homology"/>
<sequence>MAVEFGLLGVIEVRLGGRTVDVGHMRQRCVLAALLVDVGRAVPADTLVDRVWGDRPPQRTKDTLYGYLSRLRQALRPAPEVTVARRPGGYVLDADPLSVDLHLFRDLVGRARAADGGEAVALMRRALGLWRGEPFATVDVPWFDDQRQALLRERLAAELDHIDLRLDAGDHGELLSELAVKAREHPLDERLAGQLMLALYRAGRPSEALAHYQELRHRLAEELGADPGPRLLALHQRVLANDPGLSPPEPAPPAEERSTTPRQLLAPPPYFVGRDAELAVLDKALAAQAGPRATLPVTVVCGIGGVGKTSLALHWAHRRRHRFPDGQLFVDLHGFTPSEEPADPRVVIRGFLDALGAAPGRIPAAFDAQAALYRSLLADRRVLVVLDNARDSAQVLPLLPGTPGCAVLVTSRDQLTGLTAAHQVTHVTVDAFDPATAHELLAGRLGAERVAAEPEAAAELVGQCAGLPLALSVLAGRVTTNPVATLTALSEELRESSRLDALSTGEDATDVRAVLAASYRALDAGTARVFRQLVQAPGPDIGVPAAGSLTGLGPARALQALHRLRTRHLLQEHAPGRFAGHDLLRAYALEAAAGDETEARAARLRVLDHYLRTAWSADRLLLPHRDPIRLPPAADGVRPEEITTHDRAMAWFAREQPALAAAVHLAARHGHDTHAWQLAWAVTTFLTRRGRWSDAAAVHTTALRAATRLGDPVARGESYRVLALERIEAGDHASARHRLDQALALAESSGHALSEAHTRLTLGWLYEHMGDRAAALRQDELAVGLFARLGNRAGLARALNAVAWDHVQAGDHRQAVARCEEALALQDELGDLRGQSDTLDTLGYAYQQLGEHAQALLCHERCLELNRALGHRFNEAEALVHLGEAHQALGDRGAARRCYEQALDVFRDMEVNPARVAQTRALLDALG</sequence>
<dbReference type="SUPFAM" id="SSF52540">
    <property type="entry name" value="P-loop containing nucleoside triphosphate hydrolases"/>
    <property type="match status" value="1"/>
</dbReference>
<gene>
    <name evidence="10" type="ORF">Srubr_59080</name>
</gene>
<feature type="domain" description="Bacterial transcriptional activator" evidence="9">
    <location>
        <begin position="99"/>
        <end position="239"/>
    </location>
</feature>
<evidence type="ECO:0000256" key="4">
    <source>
        <dbReference type="ARBA" id="ARBA00023125"/>
    </source>
</evidence>
<feature type="domain" description="OmpR/PhoB-type" evidence="8">
    <location>
        <begin position="17"/>
        <end position="92"/>
    </location>
</feature>
<dbReference type="SMART" id="SM01043">
    <property type="entry name" value="BTAD"/>
    <property type="match status" value="1"/>
</dbReference>
<dbReference type="PANTHER" id="PTHR35807">
    <property type="entry name" value="TRANSCRIPTIONAL REGULATOR REDD-RELATED"/>
    <property type="match status" value="1"/>
</dbReference>
<dbReference type="Pfam" id="PF00486">
    <property type="entry name" value="Trans_reg_C"/>
    <property type="match status" value="1"/>
</dbReference>
<keyword evidence="5" id="KW-0804">Transcription</keyword>
<dbReference type="EMBL" id="BNEA01000015">
    <property type="protein sequence ID" value="GHI56062.1"/>
    <property type="molecule type" value="Genomic_DNA"/>
</dbReference>
<evidence type="ECO:0000313" key="11">
    <source>
        <dbReference type="Proteomes" id="UP000646738"/>
    </source>
</evidence>
<dbReference type="PROSITE" id="PS50005">
    <property type="entry name" value="TPR"/>
    <property type="match status" value="2"/>
</dbReference>
<dbReference type="Proteomes" id="UP000646738">
    <property type="component" value="Unassembled WGS sequence"/>
</dbReference>
<evidence type="ECO:0000256" key="6">
    <source>
        <dbReference type="PROSITE-ProRule" id="PRU00339"/>
    </source>
</evidence>
<evidence type="ECO:0000256" key="1">
    <source>
        <dbReference type="ARBA" id="ARBA00005820"/>
    </source>
</evidence>
<reference evidence="11" key="1">
    <citation type="submission" date="2023-07" db="EMBL/GenBank/DDBJ databases">
        <title>Whole genome shotgun sequence of Streptomyces achromogenes subsp. rubradiris NBRC 14000.</title>
        <authorList>
            <person name="Komaki H."/>
            <person name="Tamura T."/>
        </authorList>
    </citation>
    <scope>NUCLEOTIDE SEQUENCE [LARGE SCALE GENOMIC DNA]</scope>
    <source>
        <strain evidence="11">NBRC 14000</strain>
    </source>
</reference>
<evidence type="ECO:0000256" key="7">
    <source>
        <dbReference type="SAM" id="MobiDB-lite"/>
    </source>
</evidence>
<dbReference type="SUPFAM" id="SSF46894">
    <property type="entry name" value="C-terminal effector domain of the bipartite response regulators"/>
    <property type="match status" value="1"/>
</dbReference>
<comment type="similarity">
    <text evidence="1">Belongs to the AfsR/DnrI/RedD regulatory family.</text>
</comment>
<dbReference type="Gene3D" id="1.25.40.10">
    <property type="entry name" value="Tetratricopeptide repeat domain"/>
    <property type="match status" value="2"/>
</dbReference>